<accession>A0A0D6EXI1</accession>
<dbReference type="NCBIfam" id="TIGR01469">
    <property type="entry name" value="cobA_cysG_Cterm"/>
    <property type="match status" value="1"/>
</dbReference>
<dbReference type="NCBIfam" id="TIGR01470">
    <property type="entry name" value="cysG_Nterm"/>
    <property type="match status" value="1"/>
</dbReference>
<dbReference type="InterPro" id="IPR028281">
    <property type="entry name" value="Sirohaem_synthase_central"/>
</dbReference>
<feature type="domain" description="Siroheme synthase central" evidence="20">
    <location>
        <begin position="120"/>
        <end position="145"/>
    </location>
</feature>
<evidence type="ECO:0000256" key="9">
    <source>
        <dbReference type="ARBA" id="ARBA00023239"/>
    </source>
</evidence>
<evidence type="ECO:0000259" key="19">
    <source>
        <dbReference type="Pfam" id="PF10414"/>
    </source>
</evidence>
<dbReference type="Pfam" id="PF13241">
    <property type="entry name" value="NAD_binding_7"/>
    <property type="match status" value="1"/>
</dbReference>
<dbReference type="InterPro" id="IPR000878">
    <property type="entry name" value="4pyrrol_Mease"/>
</dbReference>
<comment type="pathway">
    <text evidence="15">Porphyrin-containing compound metabolism; siroheme biosynthesis; siroheme from sirohydrochlorin: step 1/1.</text>
</comment>
<dbReference type="InterPro" id="IPR036291">
    <property type="entry name" value="NAD(P)-bd_dom_sf"/>
</dbReference>
<keyword evidence="7 15" id="KW-0560">Oxidoreductase</keyword>
<keyword evidence="10 15" id="KW-0627">Porphyrin biosynthesis</keyword>
<name>A0A0D6EXI1_9PROT</name>
<evidence type="ECO:0000313" key="22">
    <source>
        <dbReference type="Proteomes" id="UP000064007"/>
    </source>
</evidence>
<dbReference type="STRING" id="1581557.BN1208_1087"/>
<keyword evidence="8 15" id="KW-0520">NAD</keyword>
<dbReference type="SUPFAM" id="SSF75615">
    <property type="entry name" value="Siroheme synthase middle domains-like"/>
    <property type="match status" value="1"/>
</dbReference>
<comment type="catalytic activity">
    <reaction evidence="13 15">
        <text>precorrin-2 + NAD(+) = sirohydrochlorin + NADH + 2 H(+)</text>
        <dbReference type="Rhea" id="RHEA:15613"/>
        <dbReference type="ChEBI" id="CHEBI:15378"/>
        <dbReference type="ChEBI" id="CHEBI:57540"/>
        <dbReference type="ChEBI" id="CHEBI:57945"/>
        <dbReference type="ChEBI" id="CHEBI:58351"/>
        <dbReference type="ChEBI" id="CHEBI:58827"/>
        <dbReference type="EC" id="1.3.1.76"/>
    </reaction>
</comment>
<dbReference type="PANTHER" id="PTHR45790">
    <property type="entry name" value="SIROHEME SYNTHASE-RELATED"/>
    <property type="match status" value="1"/>
</dbReference>
<dbReference type="AlphaFoldDB" id="A0A0D6EXI1"/>
<evidence type="ECO:0000256" key="11">
    <source>
        <dbReference type="ARBA" id="ARBA00023268"/>
    </source>
</evidence>
<dbReference type="InterPro" id="IPR014776">
    <property type="entry name" value="4pyrrole_Mease_sub2"/>
</dbReference>
<evidence type="ECO:0000256" key="3">
    <source>
        <dbReference type="ARBA" id="ARBA00022573"/>
    </source>
</evidence>
<dbReference type="GO" id="GO:0004851">
    <property type="term" value="F:uroporphyrin-III C-methyltransferase activity"/>
    <property type="evidence" value="ECO:0007669"/>
    <property type="project" value="UniProtKB-UniRule"/>
</dbReference>
<evidence type="ECO:0000256" key="14">
    <source>
        <dbReference type="ARBA" id="ARBA00060548"/>
    </source>
</evidence>
<dbReference type="InterPro" id="IPR003043">
    <property type="entry name" value="Uropor_MeTrfase_CS"/>
</dbReference>
<comment type="function">
    <text evidence="15">Multifunctional enzyme that catalyzes the SAM-dependent methylations of uroporphyrinogen III at position C-2 and C-7 to form precorrin-2 via precorrin-1. Then it catalyzes the NAD-dependent ring dehydrogenation of precorrin-2 to yield sirohydrochlorin. Finally, it catalyzes the ferrochelation of sirohydrochlorin to yield siroheme.</text>
</comment>
<dbReference type="FunFam" id="3.30.950.10:FF:000001">
    <property type="entry name" value="Siroheme synthase"/>
    <property type="match status" value="1"/>
</dbReference>
<dbReference type="InterPro" id="IPR006366">
    <property type="entry name" value="CobA/CysG_C"/>
</dbReference>
<feature type="active site" description="Proton acceptor" evidence="15 16">
    <location>
        <position position="249"/>
    </location>
</feature>
<dbReference type="EC" id="4.99.1.4" evidence="15"/>
<dbReference type="FunFam" id="3.40.1010.10:FF:000001">
    <property type="entry name" value="Siroheme synthase"/>
    <property type="match status" value="1"/>
</dbReference>
<dbReference type="PIRSF" id="PIRSF036426">
    <property type="entry name" value="Sirohaem_synth"/>
    <property type="match status" value="1"/>
</dbReference>
<reference evidence="22" key="1">
    <citation type="submission" date="2014-12" db="EMBL/GenBank/DDBJ databases">
        <authorList>
            <person name="Salcher M.M."/>
        </authorList>
    </citation>
    <scope>NUCLEOTIDE SEQUENCE [LARGE SCALE GENOMIC DNA]</scope>
    <source>
        <strain evidence="22">MMS-10A-171</strain>
    </source>
</reference>
<dbReference type="GO" id="GO:0051287">
    <property type="term" value="F:NAD binding"/>
    <property type="evidence" value="ECO:0007669"/>
    <property type="project" value="InterPro"/>
</dbReference>
<dbReference type="SUPFAM" id="SSF53790">
    <property type="entry name" value="Tetrapyrrole methylase"/>
    <property type="match status" value="1"/>
</dbReference>
<dbReference type="PANTHER" id="PTHR45790:SF1">
    <property type="entry name" value="SIROHEME SYNTHASE"/>
    <property type="match status" value="1"/>
</dbReference>
<dbReference type="Gene3D" id="3.30.160.110">
    <property type="entry name" value="Siroheme synthase, domain 2"/>
    <property type="match status" value="1"/>
</dbReference>
<comment type="pathway">
    <text evidence="12 15">Porphyrin-containing compound metabolism; siroheme biosynthesis; precorrin-2 from uroporphyrinogen III: step 1/1.</text>
</comment>
<dbReference type="InterPro" id="IPR014777">
    <property type="entry name" value="4pyrrole_Mease_sub1"/>
</dbReference>
<dbReference type="GO" id="GO:0032259">
    <property type="term" value="P:methylation"/>
    <property type="evidence" value="ECO:0007669"/>
    <property type="project" value="UniProtKB-KW"/>
</dbReference>
<dbReference type="PROSITE" id="PS00840">
    <property type="entry name" value="SUMT_2"/>
    <property type="match status" value="1"/>
</dbReference>
<feature type="binding site" evidence="15">
    <location>
        <begin position="332"/>
        <end position="333"/>
    </location>
    <ligand>
        <name>S-adenosyl-L-methionine</name>
        <dbReference type="ChEBI" id="CHEBI:59789"/>
    </ligand>
</feature>
<dbReference type="Pfam" id="PF10414">
    <property type="entry name" value="CysG_dimeriser"/>
    <property type="match status" value="1"/>
</dbReference>
<dbReference type="EMBL" id="LN827929">
    <property type="protein sequence ID" value="CEZ19968.1"/>
    <property type="molecule type" value="Genomic_DNA"/>
</dbReference>
<dbReference type="EC" id="1.3.1.76" evidence="15"/>
<feature type="region of interest" description="Uroporphyrinogen-III C-methyltransferase" evidence="15">
    <location>
        <begin position="217"/>
        <end position="459"/>
    </location>
</feature>
<evidence type="ECO:0000313" key="21">
    <source>
        <dbReference type="EMBL" id="CEZ19968.1"/>
    </source>
</evidence>
<feature type="modified residue" description="Phosphoserine" evidence="15">
    <location>
        <position position="128"/>
    </location>
</feature>
<sequence length="459" mass="51202">MKSFPIFINLIHKPVLVIGGGDVALRKIDMLLKADAKITVIASKLCTELKHYQKLKKIQVKIKPFEKNDITHSVLVVAATDNKKVNSLVSKTAQALNIPVNVVDEPALCSFTMGSIIDRSPLLIAISSEGNAPVLAKFVREKIEALIPHNFSKLASIMGSMRDSIKGRYETTQSRRIFWENFIDHPLVRQFLNQTKKMSTQQLIALVKKNGIQKKQGEVFLVGGGPGDPDLLTFRALHLMQRSDVCVYDKLVSKDVLNLVRRDAELIYVGKERDRHTLPQDKINQLLVKLAKKGMRVLRLKGGDPFIFGRGGEEIEMLMEHKIPFQVVPGISAANGVSSYAGIPLTHRDYAQSCTFVTGHMKDERLTLEWDSLAKPNQTIVIYMGLLALSQICVELVKHGAPKDLPIAVVEQGTTSQQRVITGALSNIVQKVKREKLKSPSLIIIGNVVKLRKKLNWFN</sequence>
<evidence type="ECO:0000256" key="4">
    <source>
        <dbReference type="ARBA" id="ARBA00022603"/>
    </source>
</evidence>
<evidence type="ECO:0000256" key="15">
    <source>
        <dbReference type="HAMAP-Rule" id="MF_01646"/>
    </source>
</evidence>
<dbReference type="CDD" id="cd11642">
    <property type="entry name" value="SUMT"/>
    <property type="match status" value="1"/>
</dbReference>
<dbReference type="KEGG" id="mbat:BN1208_1087"/>
<dbReference type="RefSeq" id="WP_046488630.1">
    <property type="nucleotide sequence ID" value="NZ_LN827929.1"/>
</dbReference>
<feature type="binding site" evidence="15">
    <location>
        <position position="307"/>
    </location>
    <ligand>
        <name>S-adenosyl-L-methionine</name>
        <dbReference type="ChEBI" id="CHEBI:59789"/>
    </ligand>
</feature>
<dbReference type="Gene3D" id="3.40.1010.10">
    <property type="entry name" value="Cobalt-precorrin-4 Transmethylase, Domain 1"/>
    <property type="match status" value="1"/>
</dbReference>
<feature type="binding site" evidence="15">
    <location>
        <begin position="22"/>
        <end position="23"/>
    </location>
    <ligand>
        <name>NAD(+)</name>
        <dbReference type="ChEBI" id="CHEBI:57540"/>
    </ligand>
</feature>
<comment type="pathway">
    <text evidence="14 15">Cofactor biosynthesis; adenosylcobalamin biosynthesis; precorrin-2 from uroporphyrinogen III: step 1/1.</text>
</comment>
<comment type="pathway">
    <text evidence="15">Cofactor biosynthesis; adenosylcobalamin biosynthesis; sirohydrochlorin from precorrin-2: step 1/1.</text>
</comment>
<dbReference type="Gene3D" id="1.10.8.210">
    <property type="entry name" value="Sirohaem synthase, dimerisation domain"/>
    <property type="match status" value="1"/>
</dbReference>
<keyword evidence="5 15" id="KW-0808">Transferase</keyword>
<keyword evidence="6 15" id="KW-0949">S-adenosyl-L-methionine</keyword>
<evidence type="ECO:0000256" key="6">
    <source>
        <dbReference type="ARBA" id="ARBA00022691"/>
    </source>
</evidence>
<comment type="similarity">
    <text evidence="15">In the N-terminal section; belongs to the precorrin-2 dehydrogenase / sirohydrochlorin ferrochelatase family.</text>
</comment>
<dbReference type="InterPro" id="IPR037115">
    <property type="entry name" value="Sirohaem_synt_dimer_dom_sf"/>
</dbReference>
<comment type="catalytic activity">
    <reaction evidence="15">
        <text>uroporphyrinogen III + 2 S-adenosyl-L-methionine = precorrin-2 + 2 S-adenosyl-L-homocysteine + H(+)</text>
        <dbReference type="Rhea" id="RHEA:32459"/>
        <dbReference type="ChEBI" id="CHEBI:15378"/>
        <dbReference type="ChEBI" id="CHEBI:57308"/>
        <dbReference type="ChEBI" id="CHEBI:57856"/>
        <dbReference type="ChEBI" id="CHEBI:58827"/>
        <dbReference type="ChEBI" id="CHEBI:59789"/>
        <dbReference type="EC" id="2.1.1.107"/>
    </reaction>
</comment>
<dbReference type="GO" id="GO:0019354">
    <property type="term" value="P:siroheme biosynthetic process"/>
    <property type="evidence" value="ECO:0007669"/>
    <property type="project" value="UniProtKB-UniRule"/>
</dbReference>
<feature type="active site" description="Proton donor" evidence="15 16">
    <location>
        <position position="271"/>
    </location>
</feature>
<dbReference type="GO" id="GO:0051266">
    <property type="term" value="F:sirohydrochlorin ferrochelatase activity"/>
    <property type="evidence" value="ECO:0007669"/>
    <property type="project" value="UniProtKB-EC"/>
</dbReference>
<keyword evidence="4 15" id="KW-0489">Methyltransferase</keyword>
<comment type="similarity">
    <text evidence="2 17">Belongs to the precorrin methyltransferase family.</text>
</comment>
<dbReference type="InterPro" id="IPR035996">
    <property type="entry name" value="4pyrrol_Methylase_sf"/>
</dbReference>
<evidence type="ECO:0000256" key="17">
    <source>
        <dbReference type="RuleBase" id="RU003960"/>
    </source>
</evidence>
<gene>
    <name evidence="15 21" type="primary">cysG</name>
    <name evidence="21" type="ORF">BN1208_1087</name>
</gene>
<dbReference type="InterPro" id="IPR050161">
    <property type="entry name" value="Siro_Cobalamin_biosynth"/>
</dbReference>
<dbReference type="Gene3D" id="3.30.950.10">
    <property type="entry name" value="Methyltransferase, Cobalt-precorrin-4 Transmethylase, Domain 2"/>
    <property type="match status" value="1"/>
</dbReference>
<feature type="domain" description="Tetrapyrrole methylase" evidence="18">
    <location>
        <begin position="219"/>
        <end position="428"/>
    </location>
</feature>
<dbReference type="UniPathway" id="UPA00148">
    <property type="reaction ID" value="UER00211"/>
</dbReference>
<dbReference type="HOGENOM" id="CLU_011276_2_2_4"/>
<dbReference type="HAMAP" id="MF_01646">
    <property type="entry name" value="Siroheme_synth"/>
    <property type="match status" value="1"/>
</dbReference>
<dbReference type="Gene3D" id="3.40.50.720">
    <property type="entry name" value="NAD(P)-binding Rossmann-like Domain"/>
    <property type="match status" value="1"/>
</dbReference>
<dbReference type="EC" id="2.1.1.107" evidence="15"/>
<feature type="binding site" evidence="15">
    <location>
        <position position="384"/>
    </location>
    <ligand>
        <name>S-adenosyl-L-methionine</name>
        <dbReference type="ChEBI" id="CHEBI:59789"/>
    </ligand>
</feature>
<feature type="binding site" evidence="15">
    <location>
        <begin position="302"/>
        <end position="304"/>
    </location>
    <ligand>
        <name>S-adenosyl-L-methionine</name>
        <dbReference type="ChEBI" id="CHEBI:59789"/>
    </ligand>
</feature>
<dbReference type="InterPro" id="IPR019478">
    <property type="entry name" value="Sirohaem_synthase_dimer_dom"/>
</dbReference>
<evidence type="ECO:0000256" key="13">
    <source>
        <dbReference type="ARBA" id="ARBA00047561"/>
    </source>
</evidence>
<evidence type="ECO:0000256" key="7">
    <source>
        <dbReference type="ARBA" id="ARBA00023002"/>
    </source>
</evidence>
<feature type="domain" description="Sirohaem synthase dimerisation" evidence="19">
    <location>
        <begin position="152"/>
        <end position="196"/>
    </location>
</feature>
<dbReference type="OrthoDB" id="9815856at2"/>
<organism evidence="21 22">
    <name type="scientific">Candidatus Methylopumilus planktonicus</name>
    <dbReference type="NCBI Taxonomy" id="1581557"/>
    <lineage>
        <taxon>Bacteria</taxon>
        <taxon>Pseudomonadati</taxon>
        <taxon>Pseudomonadota</taxon>
        <taxon>Betaproteobacteria</taxon>
        <taxon>Nitrosomonadales</taxon>
        <taxon>Methylophilaceae</taxon>
        <taxon>Candidatus Methylopumilus</taxon>
    </lineage>
</organism>
<comment type="catalytic activity">
    <reaction evidence="15">
        <text>siroheme + 2 H(+) = sirohydrochlorin + Fe(2+)</text>
        <dbReference type="Rhea" id="RHEA:24360"/>
        <dbReference type="ChEBI" id="CHEBI:15378"/>
        <dbReference type="ChEBI" id="CHEBI:29033"/>
        <dbReference type="ChEBI" id="CHEBI:58351"/>
        <dbReference type="ChEBI" id="CHEBI:60052"/>
        <dbReference type="EC" id="4.99.1.4"/>
    </reaction>
</comment>
<dbReference type="Pfam" id="PF00590">
    <property type="entry name" value="TP_methylase"/>
    <property type="match status" value="1"/>
</dbReference>
<dbReference type="SUPFAM" id="SSF51735">
    <property type="entry name" value="NAD(P)-binding Rossmann-fold domains"/>
    <property type="match status" value="1"/>
</dbReference>
<dbReference type="Proteomes" id="UP000064007">
    <property type="component" value="Chromosome 1"/>
</dbReference>
<keyword evidence="3 15" id="KW-0169">Cobalamin biosynthesis</keyword>
<dbReference type="NCBIfam" id="NF004790">
    <property type="entry name" value="PRK06136.1"/>
    <property type="match status" value="1"/>
</dbReference>
<dbReference type="InterPro" id="IPR012409">
    <property type="entry name" value="Sirohaem_synth"/>
</dbReference>
<evidence type="ECO:0000259" key="20">
    <source>
        <dbReference type="Pfam" id="PF14824"/>
    </source>
</evidence>
<dbReference type="Pfam" id="PF14824">
    <property type="entry name" value="Sirohm_synth_M"/>
    <property type="match status" value="1"/>
</dbReference>
<feature type="binding site" evidence="15">
    <location>
        <position position="226"/>
    </location>
    <ligand>
        <name>S-adenosyl-L-methionine</name>
        <dbReference type="ChEBI" id="CHEBI:59789"/>
    </ligand>
</feature>
<comment type="similarity">
    <text evidence="15">In the C-terminal section; belongs to the precorrin methyltransferase family.</text>
</comment>
<dbReference type="GO" id="GO:0009236">
    <property type="term" value="P:cobalamin biosynthetic process"/>
    <property type="evidence" value="ECO:0007669"/>
    <property type="project" value="UniProtKB-UniRule"/>
</dbReference>
<dbReference type="InterPro" id="IPR006367">
    <property type="entry name" value="Sirohaem_synthase_N"/>
</dbReference>
<dbReference type="NCBIfam" id="NF007922">
    <property type="entry name" value="PRK10637.1"/>
    <property type="match status" value="1"/>
</dbReference>
<evidence type="ECO:0000256" key="16">
    <source>
        <dbReference type="PIRSR" id="PIRSR036426-1"/>
    </source>
</evidence>
<feature type="binding site" evidence="15">
    <location>
        <position position="413"/>
    </location>
    <ligand>
        <name>S-adenosyl-L-methionine</name>
        <dbReference type="ChEBI" id="CHEBI:59789"/>
    </ligand>
</feature>
<evidence type="ECO:0000256" key="1">
    <source>
        <dbReference type="ARBA" id="ARBA00005010"/>
    </source>
</evidence>
<keyword evidence="22" id="KW-1185">Reference proteome</keyword>
<comment type="pathway">
    <text evidence="1 15">Porphyrin-containing compound metabolism; siroheme biosynthesis; sirohydrochlorin from precorrin-2: step 1/1.</text>
</comment>
<evidence type="ECO:0000256" key="10">
    <source>
        <dbReference type="ARBA" id="ARBA00023244"/>
    </source>
</evidence>
<proteinExistence type="inferred from homology"/>
<evidence type="ECO:0000256" key="12">
    <source>
        <dbReference type="ARBA" id="ARBA00025705"/>
    </source>
</evidence>
<dbReference type="UniPathway" id="UPA00262">
    <property type="reaction ID" value="UER00211"/>
</dbReference>
<feature type="region of interest" description="Precorrin-2 dehydrogenase / sirohydrochlorin ferrochelatase" evidence="15">
    <location>
        <begin position="1"/>
        <end position="203"/>
    </location>
</feature>
<evidence type="ECO:0000256" key="8">
    <source>
        <dbReference type="ARBA" id="ARBA00023027"/>
    </source>
</evidence>
<keyword evidence="15" id="KW-0597">Phosphoprotein</keyword>
<dbReference type="FunFam" id="3.30.160.110:FF:000001">
    <property type="entry name" value="Siroheme synthase"/>
    <property type="match status" value="1"/>
</dbReference>
<keyword evidence="9 15" id="KW-0456">Lyase</keyword>
<dbReference type="GO" id="GO:0043115">
    <property type="term" value="F:precorrin-2 dehydrogenase activity"/>
    <property type="evidence" value="ECO:0007669"/>
    <property type="project" value="UniProtKB-UniRule"/>
</dbReference>
<evidence type="ECO:0000259" key="18">
    <source>
        <dbReference type="Pfam" id="PF00590"/>
    </source>
</evidence>
<feature type="binding site" evidence="15">
    <location>
        <begin position="43"/>
        <end position="44"/>
    </location>
    <ligand>
        <name>NAD(+)</name>
        <dbReference type="ChEBI" id="CHEBI:57540"/>
    </ligand>
</feature>
<evidence type="ECO:0000256" key="2">
    <source>
        <dbReference type="ARBA" id="ARBA00005879"/>
    </source>
</evidence>
<keyword evidence="11 15" id="KW-0511">Multifunctional enzyme</keyword>
<evidence type="ECO:0000256" key="5">
    <source>
        <dbReference type="ARBA" id="ARBA00022679"/>
    </source>
</evidence>
<protein>
    <recommendedName>
        <fullName evidence="15">Siroheme synthase</fullName>
    </recommendedName>
    <domain>
        <recommendedName>
            <fullName evidence="15">Uroporphyrinogen-III C-methyltransferase</fullName>
            <shortName evidence="15">Urogen III methylase</shortName>
            <ecNumber evidence="15">2.1.1.107</ecNumber>
        </recommendedName>
        <alternativeName>
            <fullName evidence="15">SUMT</fullName>
        </alternativeName>
        <alternativeName>
            <fullName evidence="15">Uroporphyrinogen III methylase</fullName>
            <shortName evidence="15">UROM</shortName>
        </alternativeName>
    </domain>
    <domain>
        <recommendedName>
            <fullName evidence="15">Precorrin-2 dehydrogenase</fullName>
            <ecNumber evidence="15">1.3.1.76</ecNumber>
        </recommendedName>
    </domain>
    <domain>
        <recommendedName>
            <fullName evidence="15">Sirohydrochlorin ferrochelatase</fullName>
            <ecNumber evidence="15">4.99.1.4</ecNumber>
        </recommendedName>
    </domain>
</protein>